<accession>A0A3P6FT83</accession>
<gene>
    <name evidence="1" type="ORF">BOLC5T33146H</name>
</gene>
<dbReference type="EMBL" id="LR031877">
    <property type="protein sequence ID" value="VDD45599.1"/>
    <property type="molecule type" value="Genomic_DNA"/>
</dbReference>
<proteinExistence type="predicted"/>
<organism evidence="1">
    <name type="scientific">Brassica oleracea</name>
    <name type="common">Wild cabbage</name>
    <dbReference type="NCBI Taxonomy" id="3712"/>
    <lineage>
        <taxon>Eukaryota</taxon>
        <taxon>Viridiplantae</taxon>
        <taxon>Streptophyta</taxon>
        <taxon>Embryophyta</taxon>
        <taxon>Tracheophyta</taxon>
        <taxon>Spermatophyta</taxon>
        <taxon>Magnoliopsida</taxon>
        <taxon>eudicotyledons</taxon>
        <taxon>Gunneridae</taxon>
        <taxon>Pentapetalae</taxon>
        <taxon>rosids</taxon>
        <taxon>malvids</taxon>
        <taxon>Brassicales</taxon>
        <taxon>Brassicaceae</taxon>
        <taxon>Brassiceae</taxon>
        <taxon>Brassica</taxon>
    </lineage>
</organism>
<protein>
    <submittedName>
        <fullName evidence="1">Uncharacterized protein</fullName>
    </submittedName>
</protein>
<dbReference type="AlphaFoldDB" id="A0A3P6FT83"/>
<reference evidence="1" key="1">
    <citation type="submission" date="2018-11" db="EMBL/GenBank/DDBJ databases">
        <authorList>
            <consortium name="Genoscope - CEA"/>
            <person name="William W."/>
        </authorList>
    </citation>
    <scope>NUCLEOTIDE SEQUENCE</scope>
</reference>
<evidence type="ECO:0000313" key="1">
    <source>
        <dbReference type="EMBL" id="VDD45599.1"/>
    </source>
</evidence>
<name>A0A3P6FT83_BRAOL</name>
<sequence length="56" mass="6170">MGASLVLTRNENGYLHDHGGHLYNAACQKVDAQGDVILEASANTKVYRVLRQRMIA</sequence>